<dbReference type="InterPro" id="IPR035979">
    <property type="entry name" value="RBD_domain_sf"/>
</dbReference>
<evidence type="ECO:0000313" key="5">
    <source>
        <dbReference type="Proteomes" id="UP000001610"/>
    </source>
</evidence>
<dbReference type="SUPFAM" id="SSF54928">
    <property type="entry name" value="RNA-binding domain, RBD"/>
    <property type="match status" value="2"/>
</dbReference>
<dbReference type="InParanoid" id="G3JMS9"/>
<feature type="compositionally biased region" description="Low complexity" evidence="2">
    <location>
        <begin position="635"/>
        <end position="656"/>
    </location>
</feature>
<organism evidence="4 5">
    <name type="scientific">Cordyceps militaris (strain CM01)</name>
    <name type="common">Caterpillar fungus</name>
    <dbReference type="NCBI Taxonomy" id="983644"/>
    <lineage>
        <taxon>Eukaryota</taxon>
        <taxon>Fungi</taxon>
        <taxon>Dikarya</taxon>
        <taxon>Ascomycota</taxon>
        <taxon>Pezizomycotina</taxon>
        <taxon>Sordariomycetes</taxon>
        <taxon>Hypocreomycetidae</taxon>
        <taxon>Hypocreales</taxon>
        <taxon>Cordycipitaceae</taxon>
        <taxon>Cordyceps</taxon>
    </lineage>
</organism>
<dbReference type="OMA" id="PRRNLPM"/>
<dbReference type="PANTHER" id="PTHR15241:SF304">
    <property type="entry name" value="RRM DOMAIN-CONTAINING PROTEIN"/>
    <property type="match status" value="1"/>
</dbReference>
<dbReference type="Proteomes" id="UP000001610">
    <property type="component" value="Unassembled WGS sequence"/>
</dbReference>
<keyword evidence="5" id="KW-1185">Reference proteome</keyword>
<dbReference type="GO" id="GO:0003723">
    <property type="term" value="F:RNA binding"/>
    <property type="evidence" value="ECO:0007669"/>
    <property type="project" value="UniProtKB-UniRule"/>
</dbReference>
<evidence type="ECO:0000313" key="4">
    <source>
        <dbReference type="EMBL" id="EGX90111.1"/>
    </source>
</evidence>
<evidence type="ECO:0000259" key="3">
    <source>
        <dbReference type="PROSITE" id="PS50102"/>
    </source>
</evidence>
<dbReference type="OrthoDB" id="410044at2759"/>
<dbReference type="eggNOG" id="ENOG502QUGB">
    <property type="taxonomic scope" value="Eukaryota"/>
</dbReference>
<proteinExistence type="predicted"/>
<feature type="compositionally biased region" description="Low complexity" evidence="2">
    <location>
        <begin position="99"/>
        <end position="113"/>
    </location>
</feature>
<feature type="compositionally biased region" description="Acidic residues" evidence="2">
    <location>
        <begin position="122"/>
        <end position="133"/>
    </location>
</feature>
<dbReference type="PROSITE" id="PS50102">
    <property type="entry name" value="RRM"/>
    <property type="match status" value="2"/>
</dbReference>
<dbReference type="SMART" id="SM00360">
    <property type="entry name" value="RRM"/>
    <property type="match status" value="2"/>
</dbReference>
<gene>
    <name evidence="4" type="ORF">CCM_06530</name>
</gene>
<dbReference type="HOGENOM" id="CLU_027727_0_0_1"/>
<feature type="region of interest" description="Disordered" evidence="2">
    <location>
        <begin position="93"/>
        <end position="161"/>
    </location>
</feature>
<dbReference type="Gene3D" id="3.30.70.330">
    <property type="match status" value="2"/>
</dbReference>
<dbReference type="VEuPathDB" id="FungiDB:CCM_06530"/>
<dbReference type="EMBL" id="JH126403">
    <property type="protein sequence ID" value="EGX90111.1"/>
    <property type="molecule type" value="Genomic_DNA"/>
</dbReference>
<dbReference type="CDD" id="cd00590">
    <property type="entry name" value="RRM_SF"/>
    <property type="match status" value="1"/>
</dbReference>
<dbReference type="RefSeq" id="XP_006671734.1">
    <property type="nucleotide sequence ID" value="XM_006671671.1"/>
</dbReference>
<dbReference type="KEGG" id="cmt:CCM_06530"/>
<evidence type="ECO:0000256" key="2">
    <source>
        <dbReference type="SAM" id="MobiDB-lite"/>
    </source>
</evidence>
<feature type="region of interest" description="Disordered" evidence="2">
    <location>
        <begin position="628"/>
        <end position="669"/>
    </location>
</feature>
<reference evidence="4 5" key="1">
    <citation type="journal article" date="2011" name="Genome Biol.">
        <title>Genome sequence of the insect pathogenic fungus Cordyceps militaris, a valued traditional Chinese medicine.</title>
        <authorList>
            <person name="Zheng P."/>
            <person name="Xia Y."/>
            <person name="Xiao G."/>
            <person name="Xiong C."/>
            <person name="Hu X."/>
            <person name="Zhang S."/>
            <person name="Zheng H."/>
            <person name="Huang Y."/>
            <person name="Zhou Y."/>
            <person name="Wang S."/>
            <person name="Zhao G.P."/>
            <person name="Liu X."/>
            <person name="St Leger R.J."/>
            <person name="Wang C."/>
        </authorList>
    </citation>
    <scope>NUCLEOTIDE SEQUENCE [LARGE SCALE GENOMIC DNA]</scope>
    <source>
        <strain evidence="4 5">CM01</strain>
    </source>
</reference>
<dbReference type="InterPro" id="IPR012677">
    <property type="entry name" value="Nucleotide-bd_a/b_plait_sf"/>
</dbReference>
<name>G3JMS9_CORMM</name>
<keyword evidence="1" id="KW-0694">RNA-binding</keyword>
<dbReference type="Pfam" id="PF00076">
    <property type="entry name" value="RRM_1"/>
    <property type="match status" value="1"/>
</dbReference>
<feature type="domain" description="RRM" evidence="3">
    <location>
        <begin position="171"/>
        <end position="249"/>
    </location>
</feature>
<protein>
    <submittedName>
        <fullName evidence="4">RNA-binding protein</fullName>
    </submittedName>
</protein>
<dbReference type="InterPro" id="IPR000504">
    <property type="entry name" value="RRM_dom"/>
</dbReference>
<sequence>MLHNAASPTHVFARDEIKLVISDIITNFHLDCLSNFIMKPLSRYRRHHRRDGERTIRKSVSCEPLLDLSSSDEEDRARGARLTCGSLTPSPAGKRLFAKRSASEAARSRPGSADSFQVGANTDDDVFAEDDDSVVSGAHVSDRDGAIDHDEESPETKIPSVDAQGIYPPTACIFAANLAQLYDDKTLEYEVTRAFSKYGPVFVKIRRDQRHMPFAFCQFTCDEHAKKAKECGRDTYILGRQCRTEMAKAHTTFIVYKHSGDAVTADEAIALMSSLGEVAEAEELEASMQHSMRLPPTMVVRYKMYDPRRDVPLTFRGNRKFKVIPFDPKASSNPKPDVKAGSPNKERFLSQYDRDRRSIYMGNLPINMTEETLTNLVSACGEVIAVVLFKKPVPGSPSRQSAATQQSLQANQVGKMTCFAFVELSRPDSADDAIEAFNNTDINGFRVRVDRKQSRTFETPRRNLPMRSANYSHATFPRRRHAPVMEPVSPLHTMFDPPPVAVDKHAGIPADPDQTPRAIEEAAQTVAGEGNLFTPTPKKTHGNGHAAGGHFAYSNMETPMAMQQHQHMAMGWMPPFSPYHYGPPMSPYGPMTPHGTPGVMYPGYSPGPPYYPGMYDMYPMASPPHMMPPPPQMQAPPAAASYAQAEAVADAQSSSSGGQTPTEPVQEQK</sequence>
<dbReference type="STRING" id="983644.G3JMS9"/>
<feature type="compositionally biased region" description="Polar residues" evidence="2">
    <location>
        <begin position="657"/>
        <end position="669"/>
    </location>
</feature>
<dbReference type="AlphaFoldDB" id="G3JMS9"/>
<evidence type="ECO:0000256" key="1">
    <source>
        <dbReference type="PROSITE-ProRule" id="PRU00176"/>
    </source>
</evidence>
<accession>G3JMS9</accession>
<feature type="domain" description="RRM" evidence="3">
    <location>
        <begin position="357"/>
        <end position="454"/>
    </location>
</feature>
<dbReference type="GeneID" id="18168544"/>
<dbReference type="PANTHER" id="PTHR15241">
    <property type="entry name" value="TRANSFORMER-2-RELATED"/>
    <property type="match status" value="1"/>
</dbReference>